<proteinExistence type="predicted"/>
<gene>
    <name evidence="1" type="ORF">H9Y04_44990</name>
</gene>
<dbReference type="EMBL" id="JACTVJ010000056">
    <property type="protein sequence ID" value="MBC9719646.1"/>
    <property type="molecule type" value="Genomic_DNA"/>
</dbReference>
<accession>A0ABR7SVV6</accession>
<dbReference type="PANTHER" id="PTHR16222">
    <property type="entry name" value="ADP-RIBOSYLGLYCOHYDROLASE"/>
    <property type="match status" value="1"/>
</dbReference>
<dbReference type="InterPro" id="IPR005502">
    <property type="entry name" value="Ribosyl_crysJ1"/>
</dbReference>
<sequence>MTAPAKQPMRLPWVQPEDLIGHGLRQAIVDKQDCASIARRWSTAGGLTAPARAGSSTKAVPLGLRRLADRLLDDLSMLGSPFAANEPTGIEAIRWSCLFWPERRPIRGADLLGDRLLGAWLGRAAGCLLGKPIDELPVAGIRDVARATHNWPLNTWFTAKGMPPGLAELWTWNGSSGDDSLAENIDGMPEAHDLNYPVLGLLLLERIGRDFTTSDVANLWLDELPAGRTVTAERIAYRNLLQGLEPPETARYRNPFREWIGAQTRADVHGWTNPGDPAAAAEAAWRDAVLSHTGNGVYGAMFVAAMLAAAAGGETDVGSCLRVGLTVVPERSRLSAAVRYGIDLAQQETTGGISGFERIVDQLHVKFGHMHGAHVIPNVALVAAALQHSRGDFTGAICRAVSGGWDTDANGATVGSVTGLLTGASGLPERWTAPLHNRLSTSIAGLDGVGFDALAERTLDLVDSTVESSDGTAGGQR</sequence>
<dbReference type="RefSeq" id="WP_187820047.1">
    <property type="nucleotide sequence ID" value="NZ_JACTVJ010000056.1"/>
</dbReference>
<dbReference type="Pfam" id="PF03747">
    <property type="entry name" value="ADP_ribosyl_GH"/>
    <property type="match status" value="1"/>
</dbReference>
<dbReference type="SUPFAM" id="SSF101478">
    <property type="entry name" value="ADP-ribosylglycohydrolase"/>
    <property type="match status" value="1"/>
</dbReference>
<protein>
    <submittedName>
        <fullName evidence="1">ADP-ribosylglycohydrolase family protein</fullName>
    </submittedName>
</protein>
<reference evidence="1 2" key="1">
    <citation type="submission" date="2020-08" db="EMBL/GenBank/DDBJ databases">
        <title>Genemic of Streptomyces polyaspartic.</title>
        <authorList>
            <person name="Liu W."/>
        </authorList>
    </citation>
    <scope>NUCLEOTIDE SEQUENCE [LARGE SCALE GENOMIC DNA]</scope>
    <source>
        <strain evidence="1 2">TRM66268-LWL</strain>
    </source>
</reference>
<evidence type="ECO:0000313" key="2">
    <source>
        <dbReference type="Proteomes" id="UP000642284"/>
    </source>
</evidence>
<keyword evidence="2" id="KW-1185">Reference proteome</keyword>
<name>A0ABR7SVV6_9ACTN</name>
<dbReference type="InterPro" id="IPR036705">
    <property type="entry name" value="Ribosyl_crysJ1_sf"/>
</dbReference>
<dbReference type="InterPro" id="IPR050792">
    <property type="entry name" value="ADP-ribosylglycohydrolase"/>
</dbReference>
<evidence type="ECO:0000313" key="1">
    <source>
        <dbReference type="EMBL" id="MBC9719646.1"/>
    </source>
</evidence>
<dbReference type="PANTHER" id="PTHR16222:SF12">
    <property type="entry name" value="ADP-RIBOSYLGLYCOHYDROLASE-RELATED"/>
    <property type="match status" value="1"/>
</dbReference>
<organism evidence="1 2">
    <name type="scientific">Streptomyces polyasparticus</name>
    <dbReference type="NCBI Taxonomy" id="2767826"/>
    <lineage>
        <taxon>Bacteria</taxon>
        <taxon>Bacillati</taxon>
        <taxon>Actinomycetota</taxon>
        <taxon>Actinomycetes</taxon>
        <taxon>Kitasatosporales</taxon>
        <taxon>Streptomycetaceae</taxon>
        <taxon>Streptomyces</taxon>
    </lineage>
</organism>
<dbReference type="Gene3D" id="1.10.4080.10">
    <property type="entry name" value="ADP-ribosylation/Crystallin J1"/>
    <property type="match status" value="1"/>
</dbReference>
<dbReference type="Proteomes" id="UP000642284">
    <property type="component" value="Unassembled WGS sequence"/>
</dbReference>
<comment type="caution">
    <text evidence="1">The sequence shown here is derived from an EMBL/GenBank/DDBJ whole genome shotgun (WGS) entry which is preliminary data.</text>
</comment>